<comment type="caution">
    <text evidence="3">The sequence shown here is derived from an EMBL/GenBank/DDBJ whole genome shotgun (WGS) entry which is preliminary data.</text>
</comment>
<sequence length="181" mass="18187">MIGRVVIVAVLVVLAGCSNTSKGGSVTDASGSQAAAGPTTVSTSSPASPATATWGKRYTWPDGLAIEVAQPKSCTPSKNAYPPGVKRGVIVSITVINGTKQAFDAGMLGMGSDRQFAGHPADSVGDSGGPCKAGTFVAGTVLPGKTLTYTESYAVDATPGELQLAFQPSFGAEKVFFVGQA</sequence>
<reference evidence="3 4" key="1">
    <citation type="submission" date="2019-03" db="EMBL/GenBank/DDBJ databases">
        <title>Genomic Encyclopedia of Type Strains, Phase IV (KMG-IV): sequencing the most valuable type-strain genomes for metagenomic binning, comparative biology and taxonomic classification.</title>
        <authorList>
            <person name="Goeker M."/>
        </authorList>
    </citation>
    <scope>NUCLEOTIDE SEQUENCE [LARGE SCALE GENOMIC DNA]</scope>
    <source>
        <strain evidence="3 4">DSM 45934</strain>
    </source>
</reference>
<organism evidence="3 4">
    <name type="scientific">Actinocrispum wychmicini</name>
    <dbReference type="NCBI Taxonomy" id="1213861"/>
    <lineage>
        <taxon>Bacteria</taxon>
        <taxon>Bacillati</taxon>
        <taxon>Actinomycetota</taxon>
        <taxon>Actinomycetes</taxon>
        <taxon>Pseudonocardiales</taxon>
        <taxon>Pseudonocardiaceae</taxon>
        <taxon>Actinocrispum</taxon>
    </lineage>
</organism>
<evidence type="ECO:0000256" key="1">
    <source>
        <dbReference type="SAM" id="MobiDB-lite"/>
    </source>
</evidence>
<dbReference type="EMBL" id="SLWS01000001">
    <property type="protein sequence ID" value="TCO64962.1"/>
    <property type="molecule type" value="Genomic_DNA"/>
</dbReference>
<accession>A0A4R2K056</accession>
<feature type="signal peptide" evidence="2">
    <location>
        <begin position="1"/>
        <end position="23"/>
    </location>
</feature>
<protein>
    <recommendedName>
        <fullName evidence="5">DUF4352 domain-containing protein</fullName>
    </recommendedName>
</protein>
<evidence type="ECO:0000313" key="3">
    <source>
        <dbReference type="EMBL" id="TCO64962.1"/>
    </source>
</evidence>
<evidence type="ECO:0000256" key="2">
    <source>
        <dbReference type="SAM" id="SignalP"/>
    </source>
</evidence>
<gene>
    <name evidence="3" type="ORF">EV192_101746</name>
</gene>
<keyword evidence="2" id="KW-0732">Signal</keyword>
<feature type="chain" id="PRO_5020623296" description="DUF4352 domain-containing protein" evidence="2">
    <location>
        <begin position="24"/>
        <end position="181"/>
    </location>
</feature>
<name>A0A4R2K056_9PSEU</name>
<keyword evidence="4" id="KW-1185">Reference proteome</keyword>
<proteinExistence type="predicted"/>
<dbReference type="Proteomes" id="UP000295680">
    <property type="component" value="Unassembled WGS sequence"/>
</dbReference>
<dbReference type="PROSITE" id="PS51257">
    <property type="entry name" value="PROKAR_LIPOPROTEIN"/>
    <property type="match status" value="1"/>
</dbReference>
<feature type="compositionally biased region" description="Low complexity" evidence="1">
    <location>
        <begin position="34"/>
        <end position="53"/>
    </location>
</feature>
<feature type="region of interest" description="Disordered" evidence="1">
    <location>
        <begin position="22"/>
        <end position="54"/>
    </location>
</feature>
<evidence type="ECO:0008006" key="5">
    <source>
        <dbReference type="Google" id="ProtNLM"/>
    </source>
</evidence>
<feature type="compositionally biased region" description="Polar residues" evidence="1">
    <location>
        <begin position="22"/>
        <end position="33"/>
    </location>
</feature>
<dbReference type="AlphaFoldDB" id="A0A4R2K056"/>
<evidence type="ECO:0000313" key="4">
    <source>
        <dbReference type="Proteomes" id="UP000295680"/>
    </source>
</evidence>